<proteinExistence type="predicted"/>
<gene>
    <name evidence="3" type="ORF">RJ639_010276</name>
</gene>
<feature type="repeat" description="PPR" evidence="2">
    <location>
        <begin position="159"/>
        <end position="189"/>
    </location>
</feature>
<dbReference type="PANTHER" id="PTHR24015">
    <property type="entry name" value="OS07G0578800 PROTEIN-RELATED"/>
    <property type="match status" value="1"/>
</dbReference>
<evidence type="ECO:0000313" key="3">
    <source>
        <dbReference type="EMBL" id="KAK3014740.1"/>
    </source>
</evidence>
<dbReference type="InterPro" id="IPR046960">
    <property type="entry name" value="PPR_At4g14850-like_plant"/>
</dbReference>
<feature type="repeat" description="PPR" evidence="2">
    <location>
        <begin position="89"/>
        <end position="123"/>
    </location>
</feature>
<comment type="caution">
    <text evidence="3">The sequence shown here is derived from an EMBL/GenBank/DDBJ whole genome shotgun (WGS) entry which is preliminary data.</text>
</comment>
<organism evidence="3 4">
    <name type="scientific">Escallonia herrerae</name>
    <dbReference type="NCBI Taxonomy" id="1293975"/>
    <lineage>
        <taxon>Eukaryota</taxon>
        <taxon>Viridiplantae</taxon>
        <taxon>Streptophyta</taxon>
        <taxon>Embryophyta</taxon>
        <taxon>Tracheophyta</taxon>
        <taxon>Spermatophyta</taxon>
        <taxon>Magnoliopsida</taxon>
        <taxon>eudicotyledons</taxon>
        <taxon>Gunneridae</taxon>
        <taxon>Pentapetalae</taxon>
        <taxon>asterids</taxon>
        <taxon>campanulids</taxon>
        <taxon>Escalloniales</taxon>
        <taxon>Escalloniaceae</taxon>
        <taxon>Escallonia</taxon>
    </lineage>
</organism>
<evidence type="ECO:0008006" key="5">
    <source>
        <dbReference type="Google" id="ProtNLM"/>
    </source>
</evidence>
<dbReference type="GO" id="GO:0003723">
    <property type="term" value="F:RNA binding"/>
    <property type="evidence" value="ECO:0007669"/>
    <property type="project" value="InterPro"/>
</dbReference>
<dbReference type="InterPro" id="IPR011990">
    <property type="entry name" value="TPR-like_helical_dom_sf"/>
</dbReference>
<accession>A0AA88VTU1</accession>
<evidence type="ECO:0000256" key="1">
    <source>
        <dbReference type="ARBA" id="ARBA00022737"/>
    </source>
</evidence>
<dbReference type="Gene3D" id="1.25.40.10">
    <property type="entry name" value="Tetratricopeptide repeat domain"/>
    <property type="match status" value="2"/>
</dbReference>
<protein>
    <recommendedName>
        <fullName evidence="5">Pentatricopeptide repeat-containing protein</fullName>
    </recommendedName>
</protein>
<dbReference type="InterPro" id="IPR002885">
    <property type="entry name" value="PPR_rpt"/>
</dbReference>
<dbReference type="Pfam" id="PF01535">
    <property type="entry name" value="PPR"/>
    <property type="match status" value="2"/>
</dbReference>
<dbReference type="Pfam" id="PF13041">
    <property type="entry name" value="PPR_2"/>
    <property type="match status" value="1"/>
</dbReference>
<keyword evidence="1" id="KW-0677">Repeat</keyword>
<evidence type="ECO:0000313" key="4">
    <source>
        <dbReference type="Proteomes" id="UP001188597"/>
    </source>
</evidence>
<evidence type="ECO:0000256" key="2">
    <source>
        <dbReference type="PROSITE-ProRule" id="PRU00708"/>
    </source>
</evidence>
<name>A0AA88VTU1_9ASTE</name>
<feature type="repeat" description="PPR" evidence="2">
    <location>
        <begin position="190"/>
        <end position="224"/>
    </location>
</feature>
<dbReference type="FunFam" id="1.25.40.10:FF:000381">
    <property type="entry name" value="Pentatricopeptide repeat-containing protein"/>
    <property type="match status" value="1"/>
</dbReference>
<sequence>MVTTVSTSTLNRFPNLSSVGHWNSSIREAVNQGHSYSALLLFRQMKQTVRIGIDADVSVANTWVSAYAKCGDLSSAEKVFGGIDSNLLSVVSWNSIIAGCAYFERSIKAITFYQRMLYLEIRPDVSTILNLLSSFVQPEALCQGKLIHCHGIKVGCHSDISVLNTLISMYSKSGDVHSARHVFDGMMEKSCVSWTAMIGGYAEKGDLDEALALFHSMQAAGEKPDFVTVLCHAEDLLIYEALDGLALQMKEELDLLCVEELFYH</sequence>
<dbReference type="PROSITE" id="PS51375">
    <property type="entry name" value="PPR"/>
    <property type="match status" value="3"/>
</dbReference>
<reference evidence="3" key="1">
    <citation type="submission" date="2022-12" db="EMBL/GenBank/DDBJ databases">
        <title>Draft genome assemblies for two species of Escallonia (Escalloniales).</title>
        <authorList>
            <person name="Chanderbali A."/>
            <person name="Dervinis C."/>
            <person name="Anghel I."/>
            <person name="Soltis D."/>
            <person name="Soltis P."/>
            <person name="Zapata F."/>
        </authorList>
    </citation>
    <scope>NUCLEOTIDE SEQUENCE</scope>
    <source>
        <strain evidence="3">UCBG64.0493</strain>
        <tissue evidence="3">Leaf</tissue>
    </source>
</reference>
<dbReference type="GO" id="GO:0009451">
    <property type="term" value="P:RNA modification"/>
    <property type="evidence" value="ECO:0007669"/>
    <property type="project" value="InterPro"/>
</dbReference>
<dbReference type="Proteomes" id="UP001188597">
    <property type="component" value="Unassembled WGS sequence"/>
</dbReference>
<keyword evidence="4" id="KW-1185">Reference proteome</keyword>
<dbReference type="NCBIfam" id="TIGR00756">
    <property type="entry name" value="PPR"/>
    <property type="match status" value="2"/>
</dbReference>
<dbReference type="EMBL" id="JAVXUP010001196">
    <property type="protein sequence ID" value="KAK3014740.1"/>
    <property type="molecule type" value="Genomic_DNA"/>
</dbReference>
<dbReference type="AlphaFoldDB" id="A0AA88VTU1"/>